<evidence type="ECO:0000256" key="1">
    <source>
        <dbReference type="SAM" id="MobiDB-lite"/>
    </source>
</evidence>
<evidence type="ECO:0000256" key="2">
    <source>
        <dbReference type="SAM" id="Phobius"/>
    </source>
</evidence>
<feature type="compositionally biased region" description="Low complexity" evidence="1">
    <location>
        <begin position="43"/>
        <end position="60"/>
    </location>
</feature>
<feature type="transmembrane region" description="Helical" evidence="2">
    <location>
        <begin position="12"/>
        <end position="34"/>
    </location>
</feature>
<proteinExistence type="predicted"/>
<dbReference type="Proteomes" id="UP001597055">
    <property type="component" value="Unassembled WGS sequence"/>
</dbReference>
<evidence type="ECO:0000313" key="4">
    <source>
        <dbReference type="Proteomes" id="UP001597055"/>
    </source>
</evidence>
<keyword evidence="2" id="KW-0812">Transmembrane</keyword>
<keyword evidence="2" id="KW-0472">Membrane</keyword>
<dbReference type="RefSeq" id="WP_204977969.1">
    <property type="nucleotide sequence ID" value="NZ_JBHTII010000001.1"/>
</dbReference>
<keyword evidence="4" id="KW-1185">Reference proteome</keyword>
<comment type="caution">
    <text evidence="3">The sequence shown here is derived from an EMBL/GenBank/DDBJ whole genome shotgun (WGS) entry which is preliminary data.</text>
</comment>
<protein>
    <submittedName>
        <fullName evidence="3">Uncharacterized protein</fullName>
    </submittedName>
</protein>
<reference evidence="4" key="1">
    <citation type="journal article" date="2019" name="Int. J. Syst. Evol. Microbiol.">
        <title>The Global Catalogue of Microorganisms (GCM) 10K type strain sequencing project: providing services to taxonomists for standard genome sequencing and annotation.</title>
        <authorList>
            <consortium name="The Broad Institute Genomics Platform"/>
            <consortium name="The Broad Institute Genome Sequencing Center for Infectious Disease"/>
            <person name="Wu L."/>
            <person name="Ma J."/>
        </authorList>
    </citation>
    <scope>NUCLEOTIDE SEQUENCE [LARGE SCALE GENOMIC DNA]</scope>
    <source>
        <strain evidence="4">CCUG 54523</strain>
    </source>
</reference>
<feature type="region of interest" description="Disordered" evidence="1">
    <location>
        <begin position="38"/>
        <end position="60"/>
    </location>
</feature>
<name>A0ABW3AI08_9MICO</name>
<keyword evidence="2" id="KW-1133">Transmembrane helix</keyword>
<sequence>MTSPNPGTRRARGWAIIGGAILLAGIIAIIIVALSNQRPPQSAPTETPSSFPSSTPAATDPADAVVDAAAEENGWRAEPITTDAERYAAAALEAAATFDTTKASRDEWLAYLDSWFTPDTRYSSAPDQQAELEAAQLELRQGVVLPEQEWDSLAAEDGRVVAVAGRVVTGQVTDNASGDMAIATADVVLTFTRTDGAGGESSFEESVRVSVQVLCGAGSVPTPDSAQQAGDCKVVRYFTEPVEP</sequence>
<gene>
    <name evidence="3" type="ORF">ACFQ0P_07500</name>
</gene>
<accession>A0ABW3AI08</accession>
<organism evidence="3 4">
    <name type="scientific">Microbacterium insulae</name>
    <dbReference type="NCBI Taxonomy" id="483014"/>
    <lineage>
        <taxon>Bacteria</taxon>
        <taxon>Bacillati</taxon>
        <taxon>Actinomycetota</taxon>
        <taxon>Actinomycetes</taxon>
        <taxon>Micrococcales</taxon>
        <taxon>Microbacteriaceae</taxon>
        <taxon>Microbacterium</taxon>
    </lineage>
</organism>
<dbReference type="EMBL" id="JBHTII010000001">
    <property type="protein sequence ID" value="MFD0790236.1"/>
    <property type="molecule type" value="Genomic_DNA"/>
</dbReference>
<evidence type="ECO:0000313" key="3">
    <source>
        <dbReference type="EMBL" id="MFD0790236.1"/>
    </source>
</evidence>